<dbReference type="InterPro" id="IPR029044">
    <property type="entry name" value="Nucleotide-diphossugar_trans"/>
</dbReference>
<accession>A0A3T1DDR6</accession>
<dbReference type="AlphaFoldDB" id="A0A3T1DDR6"/>
<dbReference type="Gene3D" id="3.90.550.10">
    <property type="entry name" value="Spore Coat Polysaccharide Biosynthesis Protein SpsA, Chain A"/>
    <property type="match status" value="1"/>
</dbReference>
<name>A0A3T1DDR6_9BACL</name>
<proteinExistence type="inferred from homology"/>
<dbReference type="PANTHER" id="PTHR22916">
    <property type="entry name" value="GLYCOSYLTRANSFERASE"/>
    <property type="match status" value="1"/>
</dbReference>
<dbReference type="Proteomes" id="UP000289856">
    <property type="component" value="Chromosome"/>
</dbReference>
<dbReference type="OrthoDB" id="9785185at2"/>
<dbReference type="PANTHER" id="PTHR22916:SF3">
    <property type="entry name" value="UDP-GLCNAC:BETAGAL BETA-1,3-N-ACETYLGLUCOSAMINYLTRANSFERASE-LIKE PROTEIN 1"/>
    <property type="match status" value="1"/>
</dbReference>
<dbReference type="KEGG" id="cohn:KCTCHS21_55730"/>
<evidence type="ECO:0000256" key="1">
    <source>
        <dbReference type="ARBA" id="ARBA00006739"/>
    </source>
</evidence>
<gene>
    <name evidence="3" type="ORF">KCTCHS21_55730</name>
</gene>
<organism evidence="3 4">
    <name type="scientific">Cohnella abietis</name>
    <dbReference type="NCBI Taxonomy" id="2507935"/>
    <lineage>
        <taxon>Bacteria</taxon>
        <taxon>Bacillati</taxon>
        <taxon>Bacillota</taxon>
        <taxon>Bacilli</taxon>
        <taxon>Bacillales</taxon>
        <taxon>Paenibacillaceae</taxon>
        <taxon>Cohnella</taxon>
    </lineage>
</organism>
<keyword evidence="4" id="KW-1185">Reference proteome</keyword>
<comment type="similarity">
    <text evidence="1">Belongs to the glycosyltransferase 2 family.</text>
</comment>
<dbReference type="Pfam" id="PF00535">
    <property type="entry name" value="Glycos_transf_2"/>
    <property type="match status" value="1"/>
</dbReference>
<sequence length="275" mass="31925">MEQSRQLTHRKPSVSVIVPNLNQGQFLEEALQSILNQPNLDIRIAVMDAGSRDESVSIIHKYESQLTYWRSERDEGQAAAINEGVKKLPNSDYICWLNADDVFLENGLTKMVQFLESHPNDVAVYSKAYITNVLNEVIEPYETEPFSVERLAHHCFICQPATLIRGKIWNELNGLNAELQMCLDYDLWWRLSKSGVFGYLSEFTACSRDHEATKTRNNKETHFNEAFQLLKNYTGRVPLNWCLSRAAEKQIQAPYVMRKILEKAWASYMYIKYRF</sequence>
<evidence type="ECO:0000313" key="4">
    <source>
        <dbReference type="Proteomes" id="UP000289856"/>
    </source>
</evidence>
<dbReference type="RefSeq" id="WP_130615444.1">
    <property type="nucleotide sequence ID" value="NZ_AP019400.1"/>
</dbReference>
<dbReference type="EMBL" id="AP019400">
    <property type="protein sequence ID" value="BBI36174.1"/>
    <property type="molecule type" value="Genomic_DNA"/>
</dbReference>
<feature type="domain" description="Glycosyltransferase 2-like" evidence="2">
    <location>
        <begin position="15"/>
        <end position="137"/>
    </location>
</feature>
<dbReference type="CDD" id="cd06433">
    <property type="entry name" value="GT_2_WfgS_like"/>
    <property type="match status" value="1"/>
</dbReference>
<evidence type="ECO:0000259" key="2">
    <source>
        <dbReference type="Pfam" id="PF00535"/>
    </source>
</evidence>
<dbReference type="SUPFAM" id="SSF53448">
    <property type="entry name" value="Nucleotide-diphospho-sugar transferases"/>
    <property type="match status" value="1"/>
</dbReference>
<evidence type="ECO:0000313" key="3">
    <source>
        <dbReference type="EMBL" id="BBI36174.1"/>
    </source>
</evidence>
<dbReference type="InterPro" id="IPR001173">
    <property type="entry name" value="Glyco_trans_2-like"/>
</dbReference>
<dbReference type="GO" id="GO:0016758">
    <property type="term" value="F:hexosyltransferase activity"/>
    <property type="evidence" value="ECO:0007669"/>
    <property type="project" value="UniProtKB-ARBA"/>
</dbReference>
<reference evidence="3 4" key="1">
    <citation type="submission" date="2019-01" db="EMBL/GenBank/DDBJ databases">
        <title>Complete genome sequence of Cohnella hallensis HS21 isolated from Korean fir (Abies koreana) rhizospheric soil.</title>
        <authorList>
            <person name="Jiang L."/>
            <person name="Kang S.W."/>
            <person name="Kim S."/>
            <person name="Jung J."/>
            <person name="Kim C.Y."/>
            <person name="Kim D.H."/>
            <person name="Kim S.W."/>
            <person name="Lee J."/>
        </authorList>
    </citation>
    <scope>NUCLEOTIDE SEQUENCE [LARGE SCALE GENOMIC DNA]</scope>
    <source>
        <strain evidence="3 4">HS21</strain>
    </source>
</reference>
<protein>
    <recommendedName>
        <fullName evidence="2">Glycosyltransferase 2-like domain-containing protein</fullName>
    </recommendedName>
</protein>